<dbReference type="STRING" id="585529.HMPREF0291_10738"/>
<comment type="caution">
    <text evidence="3">The sequence shown here is derived from an EMBL/GenBank/DDBJ whole genome shotgun (WGS) entry which is preliminary data.</text>
</comment>
<dbReference type="EMBL" id="ACLJ02000001">
    <property type="protein sequence ID" value="EFK55480.1"/>
    <property type="molecule type" value="Genomic_DNA"/>
</dbReference>
<evidence type="ECO:0000259" key="2">
    <source>
        <dbReference type="Pfam" id="PF01757"/>
    </source>
</evidence>
<feature type="domain" description="Acyltransferase 3" evidence="2">
    <location>
        <begin position="17"/>
        <end position="337"/>
    </location>
</feature>
<dbReference type="GO" id="GO:0016020">
    <property type="term" value="C:membrane"/>
    <property type="evidence" value="ECO:0007669"/>
    <property type="project" value="TreeGrafter"/>
</dbReference>
<dbReference type="HOGENOM" id="CLU_005679_1_3_11"/>
<feature type="transmembrane region" description="Helical" evidence="1">
    <location>
        <begin position="185"/>
        <end position="204"/>
    </location>
</feature>
<sequence>MGLLYNFGITNTSKLPELEGLRAVAALGIVVTHVSFQTGLGSRLLERFDYFVAVFFALSAFLLARGPRRRGYYRRRFARIAPGYLACVCIVMAALPSLTGLSPLQAVAQVFMLQIYVPEGLVPGLTQLWSLCVEVAFYLVLPLYLVLGPRARGILLLAVVVFGLSWPWLITLIDAPVNLQIWPPSYAPWFAVGLLCAEFERLSAAQPLTRFTSFRWVFPVVALVVAWVSGHLGPPGLEHPTPAEFNVRIILGTVFAALFVVPFALAPSTGAGRHSKPPFLAGPVMGALGKWSYGIFLWHVAVLEMAFPVLGVDLFSGSVLDFATVLAFTVVVSVAVAYISYVLVEAPAMRLILGRPPTQAAGQGRRARRTGRGRRQ</sequence>
<dbReference type="PANTHER" id="PTHR23028:SF53">
    <property type="entry name" value="ACYL_TRANSF_3 DOMAIN-CONTAINING PROTEIN"/>
    <property type="match status" value="1"/>
</dbReference>
<accession>D7W9K0</accession>
<evidence type="ECO:0000256" key="1">
    <source>
        <dbReference type="SAM" id="Phobius"/>
    </source>
</evidence>
<gene>
    <name evidence="3" type="ORF">HMPREF0291_10738</name>
</gene>
<keyword evidence="1" id="KW-0472">Membrane</keyword>
<dbReference type="Proteomes" id="UP000004208">
    <property type="component" value="Unassembled WGS sequence"/>
</dbReference>
<name>D7W9K0_9CORY</name>
<reference evidence="3" key="1">
    <citation type="submission" date="2010-06" db="EMBL/GenBank/DDBJ databases">
        <authorList>
            <person name="Muzny D."/>
            <person name="Qin X."/>
            <person name="Buhay C."/>
            <person name="Dugan-Rocha S."/>
            <person name="Ding Y."/>
            <person name="Chen G."/>
            <person name="Hawes A."/>
            <person name="Holder M."/>
            <person name="Jhangiani S."/>
            <person name="Johnson A."/>
            <person name="Khan Z."/>
            <person name="Li Z."/>
            <person name="Liu W."/>
            <person name="Liu X."/>
            <person name="Perez L."/>
            <person name="Shen H."/>
            <person name="Wang Q."/>
            <person name="Watt J."/>
            <person name="Xi L."/>
            <person name="Xin Y."/>
            <person name="Zhou J."/>
            <person name="Deng J."/>
            <person name="Jiang H."/>
            <person name="Liu Y."/>
            <person name="Qu J."/>
            <person name="Song X.-Z."/>
            <person name="Zhang L."/>
            <person name="Villasana D."/>
            <person name="Johnson A."/>
            <person name="Liu J."/>
            <person name="Liyanage D."/>
            <person name="Lorensuhewa L."/>
            <person name="Robinson T."/>
            <person name="Song A."/>
            <person name="Song B.-B."/>
            <person name="Dinh H."/>
            <person name="Thornton R."/>
            <person name="Coyle M."/>
            <person name="Francisco L."/>
            <person name="Jackson L."/>
            <person name="Javaid M."/>
            <person name="Korchina V."/>
            <person name="Kovar C."/>
            <person name="Mata R."/>
            <person name="Mathew T."/>
            <person name="Ngo R."/>
            <person name="Nguyen L."/>
            <person name="Nguyen N."/>
            <person name="Okwuonu G."/>
            <person name="Ongeri F."/>
            <person name="Pham C."/>
            <person name="Simmons D."/>
            <person name="Wilczek-Boney K."/>
            <person name="Hale W."/>
            <person name="Jakkamsetti A."/>
            <person name="Pham P."/>
            <person name="Ruth R."/>
            <person name="San Lucas F."/>
            <person name="Warren J."/>
            <person name="Zhang J."/>
            <person name="Zhao Z."/>
            <person name="Zhou C."/>
            <person name="Zhu D."/>
            <person name="Lee S."/>
            <person name="Bess C."/>
            <person name="Blankenburg K."/>
            <person name="Forbes L."/>
            <person name="Fu Q."/>
            <person name="Gubbala S."/>
            <person name="Hirani K."/>
            <person name="Jayaseelan J.C."/>
            <person name="Lara F."/>
            <person name="Munidasa M."/>
            <person name="Palculict T."/>
            <person name="Patil S."/>
            <person name="Pu L.-L."/>
            <person name="Saada N."/>
            <person name="Tang L."/>
            <person name="Weissenberger G."/>
            <person name="Zhu Y."/>
            <person name="Hemphill L."/>
            <person name="Shang Y."/>
            <person name="Youmans B."/>
            <person name="Ayvaz T."/>
            <person name="Ross M."/>
            <person name="Santibanez J."/>
            <person name="Aqrawi P."/>
            <person name="Gross S."/>
            <person name="Joshi V."/>
            <person name="Fowler G."/>
            <person name="Nazareth L."/>
            <person name="Reid J."/>
            <person name="Worley K."/>
            <person name="Petrosino J."/>
            <person name="Highlander S."/>
            <person name="Gibbs R."/>
        </authorList>
    </citation>
    <scope>NUCLEOTIDE SEQUENCE [LARGE SCALE GENOMIC DNA]</scope>
    <source>
        <strain evidence="3">ATCC 33030</strain>
    </source>
</reference>
<keyword evidence="4" id="KW-1185">Reference proteome</keyword>
<feature type="transmembrane region" description="Helical" evidence="1">
    <location>
        <begin position="245"/>
        <end position="266"/>
    </location>
</feature>
<dbReference type="InterPro" id="IPR002656">
    <property type="entry name" value="Acyl_transf_3_dom"/>
</dbReference>
<dbReference type="GO" id="GO:0009103">
    <property type="term" value="P:lipopolysaccharide biosynthetic process"/>
    <property type="evidence" value="ECO:0007669"/>
    <property type="project" value="TreeGrafter"/>
</dbReference>
<feature type="transmembrane region" description="Helical" evidence="1">
    <location>
        <begin position="128"/>
        <end position="147"/>
    </location>
</feature>
<evidence type="ECO:0000313" key="3">
    <source>
        <dbReference type="EMBL" id="EFK55480.1"/>
    </source>
</evidence>
<proteinExistence type="predicted"/>
<feature type="transmembrane region" description="Helical" evidence="1">
    <location>
        <begin position="48"/>
        <end position="64"/>
    </location>
</feature>
<dbReference type="InterPro" id="IPR050879">
    <property type="entry name" value="Acyltransferase_3"/>
</dbReference>
<protein>
    <submittedName>
        <fullName evidence="3">Acyltransferase</fullName>
    </submittedName>
</protein>
<keyword evidence="1" id="KW-0812">Transmembrane</keyword>
<feature type="transmembrane region" description="Helical" evidence="1">
    <location>
        <begin position="216"/>
        <end position="233"/>
    </location>
</feature>
<dbReference type="Pfam" id="PF01757">
    <property type="entry name" value="Acyl_transf_3"/>
    <property type="match status" value="1"/>
</dbReference>
<feature type="transmembrane region" description="Helical" evidence="1">
    <location>
        <begin position="322"/>
        <end position="344"/>
    </location>
</feature>
<dbReference type="PANTHER" id="PTHR23028">
    <property type="entry name" value="ACETYLTRANSFERASE"/>
    <property type="match status" value="1"/>
</dbReference>
<organism evidence="3 4">
    <name type="scientific">Corynebacterium genitalium ATCC 33030</name>
    <dbReference type="NCBI Taxonomy" id="585529"/>
    <lineage>
        <taxon>Bacteria</taxon>
        <taxon>Bacillati</taxon>
        <taxon>Actinomycetota</taxon>
        <taxon>Actinomycetes</taxon>
        <taxon>Mycobacteriales</taxon>
        <taxon>Corynebacteriaceae</taxon>
        <taxon>Corynebacterium</taxon>
    </lineage>
</organism>
<keyword evidence="3" id="KW-0012">Acyltransferase</keyword>
<keyword evidence="1" id="KW-1133">Transmembrane helix</keyword>
<keyword evidence="3" id="KW-0808">Transferase</keyword>
<dbReference type="eggNOG" id="COG1835">
    <property type="taxonomic scope" value="Bacteria"/>
</dbReference>
<dbReference type="OrthoDB" id="5242306at2"/>
<dbReference type="GO" id="GO:0016747">
    <property type="term" value="F:acyltransferase activity, transferring groups other than amino-acyl groups"/>
    <property type="evidence" value="ECO:0007669"/>
    <property type="project" value="InterPro"/>
</dbReference>
<feature type="transmembrane region" description="Helical" evidence="1">
    <location>
        <begin position="278"/>
        <end position="302"/>
    </location>
</feature>
<dbReference type="RefSeq" id="WP_005288141.1">
    <property type="nucleotide sequence ID" value="NZ_CM000961.1"/>
</dbReference>
<feature type="transmembrane region" description="Helical" evidence="1">
    <location>
        <begin position="154"/>
        <end position="173"/>
    </location>
</feature>
<evidence type="ECO:0000313" key="4">
    <source>
        <dbReference type="Proteomes" id="UP000004208"/>
    </source>
</evidence>
<feature type="transmembrane region" description="Helical" evidence="1">
    <location>
        <begin position="84"/>
        <end position="108"/>
    </location>
</feature>
<feature type="transmembrane region" description="Helical" evidence="1">
    <location>
        <begin position="20"/>
        <end position="36"/>
    </location>
</feature>
<dbReference type="AlphaFoldDB" id="D7W9K0"/>